<dbReference type="RefSeq" id="WP_187065865.1">
    <property type="nucleotide sequence ID" value="NZ_JACRVF010000001.1"/>
</dbReference>
<organism evidence="1 2">
    <name type="scientific">Pontibacter cellulosilyticus</name>
    <dbReference type="NCBI Taxonomy" id="1720253"/>
    <lineage>
        <taxon>Bacteria</taxon>
        <taxon>Pseudomonadati</taxon>
        <taxon>Bacteroidota</taxon>
        <taxon>Cytophagia</taxon>
        <taxon>Cytophagales</taxon>
        <taxon>Hymenobacteraceae</taxon>
        <taxon>Pontibacter</taxon>
    </lineage>
</organism>
<dbReference type="AlphaFoldDB" id="A0A923N3M8"/>
<evidence type="ECO:0000313" key="1">
    <source>
        <dbReference type="EMBL" id="MBC5991888.1"/>
    </source>
</evidence>
<evidence type="ECO:0000313" key="2">
    <source>
        <dbReference type="Proteomes" id="UP000603640"/>
    </source>
</evidence>
<gene>
    <name evidence="1" type="ORF">H8S84_03455</name>
</gene>
<protein>
    <recommendedName>
        <fullName evidence="3">STAS/SEC14 domain-containing protein</fullName>
    </recommendedName>
</protein>
<sequence length="319" mass="36407">MMSENFLTLSFSPKTNFITAQWLRPVSSQEYRHGIRIIAVCITTLKAQFALSDFSKIDTPPIDDQYCTANFLKTALQGTSLKRCARVLSGSASQLEAYQRVMAEATNLPYQTNGFNSVEEAKRWLLESEQNCETEHVCDVNMATSSQILRKTLQQYAGKAGLNYTKLAPDNGAQVIDTGLEVLCNTDFLKISMDNCNSLVAMRWLQPVQSLDYRHGIQTMCHTLSQHQPEKLIIFNQRLGVISLPDQMWFSNRFVEVVSANRTRRIAVVTSQDSLQLLVHEAIDKNIKSKNQLYDPGYFFSEDEAMEWLMLKEHYKHQN</sequence>
<name>A0A923N3M8_9BACT</name>
<dbReference type="EMBL" id="JACRVF010000001">
    <property type="protein sequence ID" value="MBC5991888.1"/>
    <property type="molecule type" value="Genomic_DNA"/>
</dbReference>
<evidence type="ECO:0008006" key="3">
    <source>
        <dbReference type="Google" id="ProtNLM"/>
    </source>
</evidence>
<comment type="caution">
    <text evidence="1">The sequence shown here is derived from an EMBL/GenBank/DDBJ whole genome shotgun (WGS) entry which is preliminary data.</text>
</comment>
<accession>A0A923N3M8</accession>
<dbReference type="Proteomes" id="UP000603640">
    <property type="component" value="Unassembled WGS sequence"/>
</dbReference>
<reference evidence="1" key="1">
    <citation type="submission" date="2020-08" db="EMBL/GenBank/DDBJ databases">
        <title>Pontibacter sp. SD6 16S ribosomal RNA gene Genome sequencing and assembly.</title>
        <authorList>
            <person name="Kang M."/>
        </authorList>
    </citation>
    <scope>NUCLEOTIDE SEQUENCE</scope>
    <source>
        <strain evidence="1">SD6</strain>
    </source>
</reference>
<proteinExistence type="predicted"/>
<keyword evidence="2" id="KW-1185">Reference proteome</keyword>